<reference evidence="12 13" key="1">
    <citation type="journal article" date="2010" name="Nature">
        <title>Genome sequencing and analysis of the model grass Brachypodium distachyon.</title>
        <authorList>
            <consortium name="International Brachypodium Initiative"/>
        </authorList>
    </citation>
    <scope>NUCLEOTIDE SEQUENCE [LARGE SCALE GENOMIC DNA]</scope>
    <source>
        <strain evidence="12">Bd21</strain>
        <strain evidence="13">cv. Bd21</strain>
    </source>
</reference>
<keyword evidence="4" id="KW-0238">DNA-binding</keyword>
<organism evidence="12">
    <name type="scientific">Brachypodium distachyon</name>
    <name type="common">Purple false brome</name>
    <name type="synonym">Trachynia distachya</name>
    <dbReference type="NCBI Taxonomy" id="15368"/>
    <lineage>
        <taxon>Eukaryota</taxon>
        <taxon>Viridiplantae</taxon>
        <taxon>Streptophyta</taxon>
        <taxon>Embryophyta</taxon>
        <taxon>Tracheophyta</taxon>
        <taxon>Spermatophyta</taxon>
        <taxon>Magnoliopsida</taxon>
        <taxon>Liliopsida</taxon>
        <taxon>Poales</taxon>
        <taxon>Poaceae</taxon>
        <taxon>BOP clade</taxon>
        <taxon>Pooideae</taxon>
        <taxon>Stipodae</taxon>
        <taxon>Brachypodieae</taxon>
        <taxon>Brachypodium</taxon>
    </lineage>
</organism>
<proteinExistence type="inferred from homology"/>
<evidence type="ECO:0000313" key="13">
    <source>
        <dbReference type="EnsemblPlants" id="KQJ86348"/>
    </source>
</evidence>
<dbReference type="InterPro" id="IPR046831">
    <property type="entry name" value="Calmodulin_bind_N"/>
</dbReference>
<dbReference type="RefSeq" id="XP_010237172.1">
    <property type="nucleotide sequence ID" value="XM_010238870.3"/>
</dbReference>
<evidence type="ECO:0000256" key="7">
    <source>
        <dbReference type="ARBA" id="ARBA00023242"/>
    </source>
</evidence>
<evidence type="ECO:0000256" key="1">
    <source>
        <dbReference type="ARBA" id="ARBA00004123"/>
    </source>
</evidence>
<dbReference type="GO" id="GO:0043565">
    <property type="term" value="F:sequence-specific DNA binding"/>
    <property type="evidence" value="ECO:0000318"/>
    <property type="project" value="GO_Central"/>
</dbReference>
<reference evidence="12" key="2">
    <citation type="submission" date="2017-06" db="EMBL/GenBank/DDBJ databases">
        <title>WGS assembly of Brachypodium distachyon.</title>
        <authorList>
            <consortium name="The International Brachypodium Initiative"/>
            <person name="Lucas S."/>
            <person name="Harmon-Smith M."/>
            <person name="Lail K."/>
            <person name="Tice H."/>
            <person name="Grimwood J."/>
            <person name="Bruce D."/>
            <person name="Barry K."/>
            <person name="Shu S."/>
            <person name="Lindquist E."/>
            <person name="Wang M."/>
            <person name="Pitluck S."/>
            <person name="Vogel J.P."/>
            <person name="Garvin D.F."/>
            <person name="Mockler T.C."/>
            <person name="Schmutz J."/>
            <person name="Rokhsar D."/>
            <person name="Bevan M.W."/>
        </authorList>
    </citation>
    <scope>NUCLEOTIDE SEQUENCE</scope>
    <source>
        <strain evidence="12">Bd21</strain>
    </source>
</reference>
<evidence type="ECO:0000259" key="10">
    <source>
        <dbReference type="Pfam" id="PF20451"/>
    </source>
</evidence>
<dbReference type="EMBL" id="CM000883">
    <property type="protein sequence ID" value="KQJ86348.1"/>
    <property type="molecule type" value="Genomic_DNA"/>
</dbReference>
<evidence type="ECO:0000313" key="14">
    <source>
        <dbReference type="Proteomes" id="UP000008810"/>
    </source>
</evidence>
<keyword evidence="14" id="KW-1185">Reference proteome</keyword>
<evidence type="ECO:0000256" key="2">
    <source>
        <dbReference type="ARBA" id="ARBA00007214"/>
    </source>
</evidence>
<keyword evidence="6" id="KW-0804">Transcription</keyword>
<dbReference type="Pfam" id="PF20452">
    <property type="entry name" value="Calmod_bind_C"/>
    <property type="match status" value="1"/>
</dbReference>
<protein>
    <recommendedName>
        <fullName evidence="15">Calmodulin-binding protein</fullName>
    </recommendedName>
</protein>
<dbReference type="AlphaFoldDB" id="A0A0Q3EIY4"/>
<evidence type="ECO:0000259" key="9">
    <source>
        <dbReference type="Pfam" id="PF07887"/>
    </source>
</evidence>
<feature type="region of interest" description="Disordered" evidence="8">
    <location>
        <begin position="594"/>
        <end position="641"/>
    </location>
</feature>
<keyword evidence="7" id="KW-0539">Nucleus</keyword>
<dbReference type="GO" id="GO:0005634">
    <property type="term" value="C:nucleus"/>
    <property type="evidence" value="ECO:0000318"/>
    <property type="project" value="GO_Central"/>
</dbReference>
<feature type="region of interest" description="Disordered" evidence="8">
    <location>
        <begin position="662"/>
        <end position="714"/>
    </location>
</feature>
<dbReference type="ExpressionAtlas" id="A0A0Q3EIY4">
    <property type="expression patterns" value="baseline"/>
</dbReference>
<evidence type="ECO:0000259" key="11">
    <source>
        <dbReference type="Pfam" id="PF20452"/>
    </source>
</evidence>
<evidence type="ECO:0000256" key="4">
    <source>
        <dbReference type="ARBA" id="ARBA00023125"/>
    </source>
</evidence>
<comment type="similarity">
    <text evidence="2">Belongs to the plant ACBP60 protein family.</text>
</comment>
<dbReference type="InterPro" id="IPR012416">
    <property type="entry name" value="CBP60"/>
</dbReference>
<name>A0A0Q3EIY4_BRADI</name>
<keyword evidence="5" id="KW-0010">Activator</keyword>
<dbReference type="STRING" id="15368.A0A0Q3EIY4"/>
<comment type="subcellular location">
    <subcellularLocation>
        <location evidence="1">Nucleus</location>
    </subcellularLocation>
</comment>
<dbReference type="EnsemblPlants" id="KQJ86348">
    <property type="protein sequence ID" value="KQJ86348"/>
    <property type="gene ID" value="BRADI_4g04880v3"/>
</dbReference>
<dbReference type="InterPro" id="IPR046829">
    <property type="entry name" value="Calmod_bind_C"/>
</dbReference>
<dbReference type="OrthoDB" id="626385at2759"/>
<dbReference type="GO" id="GO:0003700">
    <property type="term" value="F:DNA-binding transcription factor activity"/>
    <property type="evidence" value="ECO:0000318"/>
    <property type="project" value="GO_Central"/>
</dbReference>
<dbReference type="Gramene" id="KQJ86348">
    <property type="protein sequence ID" value="KQJ86348"/>
    <property type="gene ID" value="BRADI_4g04880v3"/>
</dbReference>
<keyword evidence="3" id="KW-0805">Transcription regulation</keyword>
<sequence>MAPKRELVLAACAGREAAKRLRVGVQGTPSAGGSQPAPPSPGTRLLRQTVLVMLFLLRMSERITVTESISQIGRMVQKLHKVQNLIMSKLDSLQYQMEGISHEVKKLSCSRSNHHADQDQRNEPGLDCTTASGWNANIHLRFRNDLKTPIYTEKNITAEGDQPIRIGMFEGDNMITGGPLSKAKIEILVLRGDFPDDGKERWTEEEFNSYIAQGRDGQGSVLVGNYRLRLNNGEAFLKNIRFKEGSCRTPSRKFVVAARICVSEKTNVRVHEAIMKSVPVLDRRNAANEKRHPPKLSDEVYRLEEIANGGTYHKRLKNKHIFTVEDFLKTLNKDANYLRKEVLLINKPHSPWEKMVKHARECCLKDRHELKAYHNEGNVVIFFNCVYDLIGAEFAGDYITQNNFDSDSKALANELKERVCDKLDSLPFNYKMIGDLPVPVTSSTNSSAGASILAPDAALQASKSQCDDRNNHASNSFYQNPNFSSSSSIHDYQNTVGAHYCQGEGIPSLCHQPSTSVAPYWQQDLGPINSTYRTNVWDYGTPGCCFQGQVNNHGQMQAPFGGIALEASTSAQHNLMPHQLPPYFQGNMPELRCSEDLPNPVAEPSSWRNDGIPEPSPFRDTNLTDDSPFEGSGQVNNHGQMQAPFNGIAFETSTSAQHNLLPQQFPPYFQGNMPELHYSEDLPNPVAEPSSSDNGIPEPEPSTRAFQGPGYGNF</sequence>
<dbReference type="InterPro" id="IPR046830">
    <property type="entry name" value="Calmod_bind_M"/>
</dbReference>
<dbReference type="PANTHER" id="PTHR31713">
    <property type="entry name" value="OS02G0177800 PROTEIN"/>
    <property type="match status" value="1"/>
</dbReference>
<dbReference type="GO" id="GO:0005516">
    <property type="term" value="F:calmodulin binding"/>
    <property type="evidence" value="ECO:0007669"/>
    <property type="project" value="InterPro"/>
</dbReference>
<feature type="domain" description="Calmodulin binding protein central" evidence="10">
    <location>
        <begin position="296"/>
        <end position="362"/>
    </location>
</feature>
<reference evidence="13" key="3">
    <citation type="submission" date="2018-08" db="UniProtKB">
        <authorList>
            <consortium name="EnsemblPlants"/>
        </authorList>
    </citation>
    <scope>IDENTIFICATION</scope>
    <source>
        <strain evidence="13">cv. Bd21</strain>
    </source>
</reference>
<feature type="domain" description="Calmodulin binding protein-like N-terminal" evidence="9">
    <location>
        <begin position="139"/>
        <end position="282"/>
    </location>
</feature>
<evidence type="ECO:0000256" key="5">
    <source>
        <dbReference type="ARBA" id="ARBA00023159"/>
    </source>
</evidence>
<evidence type="ECO:0000256" key="3">
    <source>
        <dbReference type="ARBA" id="ARBA00023015"/>
    </source>
</evidence>
<dbReference type="Proteomes" id="UP000008810">
    <property type="component" value="Chromosome 4"/>
</dbReference>
<evidence type="ECO:0008006" key="15">
    <source>
        <dbReference type="Google" id="ProtNLM"/>
    </source>
</evidence>
<dbReference type="PANTHER" id="PTHR31713:SF10">
    <property type="entry name" value="EXPRESSED PROTEIN"/>
    <property type="match status" value="1"/>
</dbReference>
<dbReference type="KEGG" id="bdi:100824315"/>
<feature type="domain" description="Calmodulin binding protein C-terminal" evidence="11">
    <location>
        <begin position="370"/>
        <end position="426"/>
    </location>
</feature>
<evidence type="ECO:0000256" key="6">
    <source>
        <dbReference type="ARBA" id="ARBA00023163"/>
    </source>
</evidence>
<accession>A0A0Q3EIY4</accession>
<evidence type="ECO:0000313" key="12">
    <source>
        <dbReference type="EMBL" id="KQJ86348.1"/>
    </source>
</evidence>
<dbReference type="GeneID" id="100824315"/>
<dbReference type="Pfam" id="PF20451">
    <property type="entry name" value="Calmod_bind_M"/>
    <property type="match status" value="1"/>
</dbReference>
<dbReference type="GO" id="GO:0080142">
    <property type="term" value="P:regulation of salicylic acid biosynthetic process"/>
    <property type="evidence" value="ECO:0000318"/>
    <property type="project" value="GO_Central"/>
</dbReference>
<gene>
    <name evidence="13" type="primary">LOC100824315</name>
    <name evidence="12" type="ORF">BRADI_4g04880v3</name>
</gene>
<dbReference type="Pfam" id="PF07887">
    <property type="entry name" value="Calmodulin_bind"/>
    <property type="match status" value="1"/>
</dbReference>
<evidence type="ECO:0000256" key="8">
    <source>
        <dbReference type="SAM" id="MobiDB-lite"/>
    </source>
</evidence>